<keyword evidence="10" id="KW-1185">Reference proteome</keyword>
<dbReference type="OrthoDB" id="5242917at2"/>
<comment type="function">
    <text evidence="8">This protein is part of the stalk that links CF(0) to CF(1). It either transmits conformational changes from CF(0) to CF(1) or is implicated in proton conduction.</text>
</comment>
<evidence type="ECO:0000256" key="3">
    <source>
        <dbReference type="ARBA" id="ARBA00022781"/>
    </source>
</evidence>
<dbReference type="GO" id="GO:0005886">
    <property type="term" value="C:plasma membrane"/>
    <property type="evidence" value="ECO:0007669"/>
    <property type="project" value="UniProtKB-SubCell"/>
</dbReference>
<evidence type="ECO:0000256" key="4">
    <source>
        <dbReference type="ARBA" id="ARBA00023065"/>
    </source>
</evidence>
<proteinExistence type="inferred from homology"/>
<dbReference type="Proteomes" id="UP000185434">
    <property type="component" value="Chromosome"/>
</dbReference>
<gene>
    <name evidence="8" type="primary">atpH</name>
    <name evidence="9" type="ORF">CFRA_06920</name>
</gene>
<evidence type="ECO:0000256" key="8">
    <source>
        <dbReference type="HAMAP-Rule" id="MF_01416"/>
    </source>
</evidence>
<keyword evidence="7 8" id="KW-0066">ATP synthesis</keyword>
<dbReference type="NCBIfam" id="TIGR01145">
    <property type="entry name" value="ATP_synt_delta"/>
    <property type="match status" value="1"/>
</dbReference>
<dbReference type="HAMAP" id="MF_01416">
    <property type="entry name" value="ATP_synth_delta_bact"/>
    <property type="match status" value="1"/>
</dbReference>
<sequence length="269" mass="28966">MHAASRDALSHSFVSLDAIVGDDVAAAATTGTELFEVVELLDGNRQLRVALADQAADAESRTRLVDDVFGGKVAGTTLDAVKAAAGRTWSTPRQFRTGLVAIGRRAIFRAAKAEDQLGQVEDELFQLARLLEREPRLTQLLSDATVDGDRRRSLAASVLYGKVSKYTEALVLQVVGRPEHGPVDDVDALVAEAAEFSGREVAHVVSAGELDDRQRQALAEKLGRVYGRDISVHTQVDESLLGGATVKVGDERIDGSLRGRLNRLRAQMV</sequence>
<evidence type="ECO:0000256" key="7">
    <source>
        <dbReference type="ARBA" id="ARBA00023310"/>
    </source>
</evidence>
<dbReference type="KEGG" id="cfk:CFRA_06920"/>
<dbReference type="EMBL" id="CP009247">
    <property type="protein sequence ID" value="APT89025.1"/>
    <property type="molecule type" value="Genomic_DNA"/>
</dbReference>
<keyword evidence="4 8" id="KW-0406">Ion transport</keyword>
<evidence type="ECO:0000313" key="10">
    <source>
        <dbReference type="Proteomes" id="UP000185434"/>
    </source>
</evidence>
<evidence type="ECO:0000313" key="9">
    <source>
        <dbReference type="EMBL" id="APT89025.1"/>
    </source>
</evidence>
<dbReference type="InterPro" id="IPR000711">
    <property type="entry name" value="ATPase_OSCP/dsu"/>
</dbReference>
<protein>
    <recommendedName>
        <fullName evidence="8">ATP synthase subunit delta</fullName>
    </recommendedName>
    <alternativeName>
        <fullName evidence="8">ATP synthase F(1) sector subunit delta</fullName>
    </alternativeName>
    <alternativeName>
        <fullName evidence="8">F-type ATPase subunit delta</fullName>
        <shortName evidence="8">F-ATPase subunit delta</shortName>
    </alternativeName>
</protein>
<dbReference type="SUPFAM" id="SSF47928">
    <property type="entry name" value="N-terminal domain of the delta subunit of the F1F0-ATP synthase"/>
    <property type="match status" value="1"/>
</dbReference>
<keyword evidence="3 8" id="KW-0375">Hydrogen ion transport</keyword>
<accession>A0A1L7CT31</accession>
<comment type="similarity">
    <text evidence="8">Belongs to the ATPase delta chain family.</text>
</comment>
<comment type="function">
    <text evidence="8">F(1)F(0) ATP synthase produces ATP from ADP in the presence of a proton or sodium gradient. F-type ATPases consist of two structural domains, F(1) containing the extramembraneous catalytic core and F(0) containing the membrane proton channel, linked together by a central stalk and a peripheral stalk. During catalysis, ATP synthesis in the catalytic domain of F(1) is coupled via a rotary mechanism of the central stalk subunits to proton translocation.</text>
</comment>
<evidence type="ECO:0000256" key="1">
    <source>
        <dbReference type="ARBA" id="ARBA00004370"/>
    </source>
</evidence>
<dbReference type="GO" id="GO:0045259">
    <property type="term" value="C:proton-transporting ATP synthase complex"/>
    <property type="evidence" value="ECO:0007669"/>
    <property type="project" value="UniProtKB-KW"/>
</dbReference>
<organism evidence="9 10">
    <name type="scientific">Corynebacterium frankenforstense DSM 45800</name>
    <dbReference type="NCBI Taxonomy" id="1437875"/>
    <lineage>
        <taxon>Bacteria</taxon>
        <taxon>Bacillati</taxon>
        <taxon>Actinomycetota</taxon>
        <taxon>Actinomycetes</taxon>
        <taxon>Mycobacteriales</taxon>
        <taxon>Corynebacteriaceae</taxon>
        <taxon>Corynebacterium</taxon>
    </lineage>
</organism>
<dbReference type="Pfam" id="PF00213">
    <property type="entry name" value="OSCP"/>
    <property type="match status" value="1"/>
</dbReference>
<reference evidence="9 10" key="1">
    <citation type="submission" date="2014-08" db="EMBL/GenBank/DDBJ databases">
        <title>Complete genome sequence of Corynebacterium frankenforstense ST18(T) (=DSM 45800(T)), isolated from raw cow milk.</title>
        <authorList>
            <person name="Ruckert C."/>
            <person name="Albersmeier A."/>
            <person name="Winkler A."/>
            <person name="Lipski A."/>
            <person name="Kalinowski J."/>
        </authorList>
    </citation>
    <scope>NUCLEOTIDE SEQUENCE [LARGE SCALE GENOMIC DNA]</scope>
    <source>
        <strain evidence="9 10">ST18</strain>
    </source>
</reference>
<keyword evidence="9" id="KW-0378">Hydrolase</keyword>
<dbReference type="STRING" id="1437875.CFRA_06920"/>
<dbReference type="PRINTS" id="PR00125">
    <property type="entry name" value="ATPASEDELTA"/>
</dbReference>
<evidence type="ECO:0000256" key="5">
    <source>
        <dbReference type="ARBA" id="ARBA00023136"/>
    </source>
</evidence>
<dbReference type="RefSeq" id="WP_075664012.1">
    <property type="nucleotide sequence ID" value="NZ_CP009247.1"/>
</dbReference>
<dbReference type="NCBIfam" id="NF009967">
    <property type="entry name" value="PRK13430.1"/>
    <property type="match status" value="1"/>
</dbReference>
<dbReference type="GO" id="GO:0016787">
    <property type="term" value="F:hydrolase activity"/>
    <property type="evidence" value="ECO:0007669"/>
    <property type="project" value="UniProtKB-KW"/>
</dbReference>
<dbReference type="Gene3D" id="1.10.520.20">
    <property type="entry name" value="N-terminal domain of the delta subunit of the F1F0-ATP synthase"/>
    <property type="match status" value="1"/>
</dbReference>
<dbReference type="InterPro" id="IPR020781">
    <property type="entry name" value="ATPase_OSCP/d_CS"/>
</dbReference>
<evidence type="ECO:0000256" key="6">
    <source>
        <dbReference type="ARBA" id="ARBA00023196"/>
    </source>
</evidence>
<keyword evidence="5 8" id="KW-0472">Membrane</keyword>
<keyword evidence="8" id="KW-1003">Cell membrane</keyword>
<dbReference type="PROSITE" id="PS00389">
    <property type="entry name" value="ATPASE_DELTA"/>
    <property type="match status" value="1"/>
</dbReference>
<comment type="subcellular location">
    <subcellularLocation>
        <location evidence="8">Cell membrane</location>
        <topology evidence="8">Peripheral membrane protein</topology>
    </subcellularLocation>
    <subcellularLocation>
        <location evidence="1">Membrane</location>
    </subcellularLocation>
</comment>
<dbReference type="AlphaFoldDB" id="A0A1L7CT31"/>
<evidence type="ECO:0000256" key="2">
    <source>
        <dbReference type="ARBA" id="ARBA00022448"/>
    </source>
</evidence>
<dbReference type="GO" id="GO:0046933">
    <property type="term" value="F:proton-transporting ATP synthase activity, rotational mechanism"/>
    <property type="evidence" value="ECO:0007669"/>
    <property type="project" value="UniProtKB-UniRule"/>
</dbReference>
<keyword evidence="6 8" id="KW-0139">CF(1)</keyword>
<dbReference type="PANTHER" id="PTHR11910">
    <property type="entry name" value="ATP SYNTHASE DELTA CHAIN"/>
    <property type="match status" value="1"/>
</dbReference>
<dbReference type="InterPro" id="IPR026015">
    <property type="entry name" value="ATP_synth_OSCP/delta_N_sf"/>
</dbReference>
<name>A0A1L7CT31_9CORY</name>
<keyword evidence="2 8" id="KW-0813">Transport</keyword>